<dbReference type="Proteomes" id="UP001204144">
    <property type="component" value="Unassembled WGS sequence"/>
</dbReference>
<dbReference type="InterPro" id="IPR013740">
    <property type="entry name" value="Redoxin"/>
</dbReference>
<dbReference type="SUPFAM" id="SSF52833">
    <property type="entry name" value="Thioredoxin-like"/>
    <property type="match status" value="1"/>
</dbReference>
<sequence>MKKIIAILIVLGSVNPINAQNKLQTGVWRGTFSVFEGNESPFNFEVTSKDIILLNASERFELKNYGIKGDSIFIPIEIFDAIIKAKIETNSSISGVLKKYNSTTPDIPFKAIAGKKYRFFEESTQANVSLQGNWDFLIGTTGNKTVGVFNQTGSKLTGTILSTTGDYRFFEGTVKGNEFYLSAFSGSSPSLIKGSVNGDELTAEIIGLRGSQIVKGTRNAKAALPDAYTLTKLKEGAEFNFSFPDAFTGKLVSLKDEKYKGKAVIVTILGSWCPNCLDEALFLSPWYKANKSRGVEIIGLSYERKNDPAFAKTRLEALKKRFDIDYDLLFCGLADKNGVAQSLAALDNFLSFPTTIYIDKNGKVRKIHTGYSGPATGKYYEEFVKEFNEEVNHLLNPDKSAKL</sequence>
<reference evidence="3 4" key="1">
    <citation type="submission" date="2018-11" db="EMBL/GenBank/DDBJ databases">
        <title>Novel bacteria species description.</title>
        <authorList>
            <person name="Han J.-H."/>
        </authorList>
    </citation>
    <scope>NUCLEOTIDE SEQUENCE [LARGE SCALE GENOMIC DNA]</scope>
    <source>
        <strain evidence="3 4">KCTC23259</strain>
    </source>
</reference>
<dbReference type="PANTHER" id="PTHR42852">
    <property type="entry name" value="THIOL:DISULFIDE INTERCHANGE PROTEIN DSBE"/>
    <property type="match status" value="1"/>
</dbReference>
<name>A0AAE3KUD0_9BACT</name>
<dbReference type="InterPro" id="IPR050553">
    <property type="entry name" value="Thioredoxin_ResA/DsbE_sf"/>
</dbReference>
<dbReference type="InterPro" id="IPR036249">
    <property type="entry name" value="Thioredoxin-like_sf"/>
</dbReference>
<feature type="signal peptide" evidence="1">
    <location>
        <begin position="1"/>
        <end position="19"/>
    </location>
</feature>
<feature type="domain" description="Thioredoxin" evidence="2">
    <location>
        <begin position="230"/>
        <end position="389"/>
    </location>
</feature>
<evidence type="ECO:0000313" key="4">
    <source>
        <dbReference type="Proteomes" id="UP001204144"/>
    </source>
</evidence>
<organism evidence="3 4">
    <name type="scientific">Lacihabitans soyangensis</name>
    <dbReference type="NCBI Taxonomy" id="869394"/>
    <lineage>
        <taxon>Bacteria</taxon>
        <taxon>Pseudomonadati</taxon>
        <taxon>Bacteroidota</taxon>
        <taxon>Cytophagia</taxon>
        <taxon>Cytophagales</taxon>
        <taxon>Leadbetterellaceae</taxon>
        <taxon>Lacihabitans</taxon>
    </lineage>
</organism>
<feature type="chain" id="PRO_5042054448" evidence="1">
    <location>
        <begin position="20"/>
        <end position="403"/>
    </location>
</feature>
<proteinExistence type="predicted"/>
<evidence type="ECO:0000259" key="2">
    <source>
        <dbReference type="PROSITE" id="PS51352"/>
    </source>
</evidence>
<dbReference type="InterPro" id="IPR013766">
    <property type="entry name" value="Thioredoxin_domain"/>
</dbReference>
<evidence type="ECO:0000256" key="1">
    <source>
        <dbReference type="SAM" id="SignalP"/>
    </source>
</evidence>
<dbReference type="Gene3D" id="3.40.30.10">
    <property type="entry name" value="Glutaredoxin"/>
    <property type="match status" value="1"/>
</dbReference>
<dbReference type="EMBL" id="RJUF01000183">
    <property type="protein sequence ID" value="MCP9765442.1"/>
    <property type="molecule type" value="Genomic_DNA"/>
</dbReference>
<evidence type="ECO:0000313" key="3">
    <source>
        <dbReference type="EMBL" id="MCP9765442.1"/>
    </source>
</evidence>
<accession>A0AAE3KUD0</accession>
<dbReference type="RefSeq" id="WP_255039135.1">
    <property type="nucleotide sequence ID" value="NZ_RJUF01000183.1"/>
</dbReference>
<comment type="caution">
    <text evidence="3">The sequence shown here is derived from an EMBL/GenBank/DDBJ whole genome shotgun (WGS) entry which is preliminary data.</text>
</comment>
<keyword evidence="1" id="KW-0732">Signal</keyword>
<keyword evidence="4" id="KW-1185">Reference proteome</keyword>
<dbReference type="PROSITE" id="PS51352">
    <property type="entry name" value="THIOREDOXIN_2"/>
    <property type="match status" value="1"/>
</dbReference>
<dbReference type="PANTHER" id="PTHR42852:SF13">
    <property type="entry name" value="PROTEIN DIPZ"/>
    <property type="match status" value="1"/>
</dbReference>
<dbReference type="CDD" id="cd02966">
    <property type="entry name" value="TlpA_like_family"/>
    <property type="match status" value="1"/>
</dbReference>
<dbReference type="AlphaFoldDB" id="A0AAE3KUD0"/>
<protein>
    <submittedName>
        <fullName evidence="3">TlpA family protein disulfide reductase</fullName>
    </submittedName>
</protein>
<dbReference type="GO" id="GO:0016491">
    <property type="term" value="F:oxidoreductase activity"/>
    <property type="evidence" value="ECO:0007669"/>
    <property type="project" value="InterPro"/>
</dbReference>
<gene>
    <name evidence="3" type="ORF">EGI31_21105</name>
</gene>
<dbReference type="Pfam" id="PF08534">
    <property type="entry name" value="Redoxin"/>
    <property type="match status" value="1"/>
</dbReference>